<dbReference type="GO" id="GO:0000105">
    <property type="term" value="P:L-histidine biosynthetic process"/>
    <property type="evidence" value="ECO:0007669"/>
    <property type="project" value="UniProtKB-KW"/>
</dbReference>
<dbReference type="InterPro" id="IPR013785">
    <property type="entry name" value="Aldolase_TIM"/>
</dbReference>
<dbReference type="PANTHER" id="PTHR43090:SF2">
    <property type="entry name" value="1-(5-PHOSPHORIBOSYL)-5-[(5-PHOSPHORIBOSYLAMINO)METHYLIDENEAMINO] IMIDAZOLE-4-CARBOXAMIDE ISOMERASE"/>
    <property type="match status" value="1"/>
</dbReference>
<keyword evidence="5" id="KW-1185">Reference proteome</keyword>
<dbReference type="PANTHER" id="PTHR43090">
    <property type="entry name" value="1-(5-PHOSPHORIBOSYL)-5-[(5-PHOSPHORIBOSYLAMINO)METHYLIDENEAMINO] IMIDAZOLE-4-CARBOXAMIDE ISOMERASE"/>
    <property type="match status" value="1"/>
</dbReference>
<feature type="transmembrane region" description="Helical" evidence="3">
    <location>
        <begin position="91"/>
        <end position="112"/>
    </location>
</feature>
<dbReference type="GO" id="GO:0005737">
    <property type="term" value="C:cytoplasm"/>
    <property type="evidence" value="ECO:0007669"/>
    <property type="project" value="TreeGrafter"/>
</dbReference>
<evidence type="ECO:0000256" key="2">
    <source>
        <dbReference type="RuleBase" id="RU003657"/>
    </source>
</evidence>
<dbReference type="EMBL" id="CP146016">
    <property type="protein sequence ID" value="WWQ60190.1"/>
    <property type="molecule type" value="Genomic_DNA"/>
</dbReference>
<sequence>MQSIIPSIDISSGKAVKRVRGIKGTGLVLGDPINVAKKIYDEGYTHIHIVDLDAAEGVGNNEEKIREICRIGFDWIQVGGGIRDKEKAERLISFGATALIFSTIIFTDYNLFIQLVNEVGRDKVLASIDYDDTRSVLIRGWKEKSIDIYNAIKKINELKLLGIILTYVTNEGTTKGIDSNVKEYAKSIEGLKEYAGGVSSDSDVHYLKKVGFDYVIVGMAFYLNKLGDLS</sequence>
<evidence type="ECO:0000313" key="5">
    <source>
        <dbReference type="Proteomes" id="UP001432202"/>
    </source>
</evidence>
<proteinExistence type="inferred from homology"/>
<comment type="similarity">
    <text evidence="1 2">Belongs to the HisA/HisF family.</text>
</comment>
<keyword evidence="3" id="KW-1133">Transmembrane helix</keyword>
<dbReference type="Proteomes" id="UP001432202">
    <property type="component" value="Chromosome"/>
</dbReference>
<keyword evidence="2" id="KW-0028">Amino-acid biosynthesis</keyword>
<dbReference type="GeneID" id="89337539"/>
<evidence type="ECO:0000313" key="4">
    <source>
        <dbReference type="EMBL" id="WWQ60190.1"/>
    </source>
</evidence>
<dbReference type="RefSeq" id="WP_338600553.1">
    <property type="nucleotide sequence ID" value="NZ_CP146016.1"/>
</dbReference>
<dbReference type="Gene3D" id="3.20.20.70">
    <property type="entry name" value="Aldolase class I"/>
    <property type="match status" value="1"/>
</dbReference>
<protein>
    <submittedName>
        <fullName evidence="4">1-(5-phosphoribosyl)-5-((5-phosphoribosylamino)methylideneamino)imidazole-4-carboxamide isomerase</fullName>
    </submittedName>
</protein>
<dbReference type="SUPFAM" id="SSF51366">
    <property type="entry name" value="Ribulose-phoshate binding barrel"/>
    <property type="match status" value="1"/>
</dbReference>
<dbReference type="NCBIfam" id="NF010113">
    <property type="entry name" value="PRK13586.1"/>
    <property type="match status" value="1"/>
</dbReference>
<evidence type="ECO:0000256" key="3">
    <source>
        <dbReference type="SAM" id="Phobius"/>
    </source>
</evidence>
<dbReference type="InterPro" id="IPR044524">
    <property type="entry name" value="Isoase_HisA-like"/>
</dbReference>
<keyword evidence="2" id="KW-0368">Histidine biosynthesis</keyword>
<gene>
    <name evidence="4" type="primary">hisA</name>
    <name evidence="4" type="ORF">V6M85_12180</name>
</gene>
<organism evidence="4 5">
    <name type="scientific">Sulfolobus tengchongensis</name>
    <dbReference type="NCBI Taxonomy" id="207809"/>
    <lineage>
        <taxon>Archaea</taxon>
        <taxon>Thermoproteota</taxon>
        <taxon>Thermoprotei</taxon>
        <taxon>Sulfolobales</taxon>
        <taxon>Sulfolobaceae</taxon>
        <taxon>Sulfolobus</taxon>
    </lineage>
</organism>
<accession>A0AAX4L0R3</accession>
<dbReference type="GO" id="GO:0000162">
    <property type="term" value="P:L-tryptophan biosynthetic process"/>
    <property type="evidence" value="ECO:0007669"/>
    <property type="project" value="TreeGrafter"/>
</dbReference>
<evidence type="ECO:0000256" key="1">
    <source>
        <dbReference type="ARBA" id="ARBA00009667"/>
    </source>
</evidence>
<dbReference type="Pfam" id="PF00977">
    <property type="entry name" value="His_biosynth"/>
    <property type="match status" value="1"/>
</dbReference>
<keyword evidence="3" id="KW-0812">Transmembrane</keyword>
<keyword evidence="4" id="KW-0413">Isomerase</keyword>
<keyword evidence="3" id="KW-0472">Membrane</keyword>
<dbReference type="AlphaFoldDB" id="A0AAX4L0R3"/>
<dbReference type="GO" id="GO:0003949">
    <property type="term" value="F:1-(5-phosphoribosyl)-5-[(5-phosphoribosylamino)methylideneamino]imidazole-4-carboxamide isomerase activity"/>
    <property type="evidence" value="ECO:0007669"/>
    <property type="project" value="InterPro"/>
</dbReference>
<name>A0AAX4L0R3_9CREN</name>
<dbReference type="InterPro" id="IPR011060">
    <property type="entry name" value="RibuloseP-bd_barrel"/>
</dbReference>
<dbReference type="InterPro" id="IPR006062">
    <property type="entry name" value="His_biosynth"/>
</dbReference>
<reference evidence="4 5" key="1">
    <citation type="submission" date="2024-02" db="EMBL/GenBank/DDBJ databases">
        <title>STSV induces naive adaptation in Sulfolobus.</title>
        <authorList>
            <person name="Xiang X."/>
            <person name="Song M."/>
        </authorList>
    </citation>
    <scope>NUCLEOTIDE SEQUENCE [LARGE SCALE GENOMIC DNA]</scope>
    <source>
        <strain evidence="4 5">RT2</strain>
    </source>
</reference>